<dbReference type="AlphaFoldDB" id="A0A3B5KYA5"/>
<dbReference type="SUPFAM" id="SSF51069">
    <property type="entry name" value="Carbonic anhydrase"/>
    <property type="match status" value="1"/>
</dbReference>
<evidence type="ECO:0000256" key="4">
    <source>
        <dbReference type="RuleBase" id="RU367011"/>
    </source>
</evidence>
<keyword evidence="2 4" id="KW-0479">Metal-binding</keyword>
<comment type="function">
    <text evidence="4">Reversible hydration of carbon dioxide.</text>
</comment>
<keyword evidence="4" id="KW-0456">Lyase</keyword>
<dbReference type="InterPro" id="IPR023561">
    <property type="entry name" value="Carbonic_anhydrase_a-class"/>
</dbReference>
<evidence type="ECO:0000313" key="6">
    <source>
        <dbReference type="Ensembl" id="ENSXCOP00000002616.1"/>
    </source>
</evidence>
<dbReference type="PROSITE" id="PS00162">
    <property type="entry name" value="ALPHA_CA_1"/>
    <property type="match status" value="1"/>
</dbReference>
<dbReference type="GeneTree" id="ENSGT00940000164039"/>
<evidence type="ECO:0000256" key="1">
    <source>
        <dbReference type="ARBA" id="ARBA00010718"/>
    </source>
</evidence>
<reference evidence="6" key="2">
    <citation type="submission" date="2025-09" db="UniProtKB">
        <authorList>
            <consortium name="Ensembl"/>
        </authorList>
    </citation>
    <scope>IDENTIFICATION</scope>
</reference>
<dbReference type="EC" id="4.2.1.1" evidence="4"/>
<feature type="domain" description="Alpha-carbonic anhydrase" evidence="5">
    <location>
        <begin position="1"/>
        <end position="110"/>
    </location>
</feature>
<dbReference type="STRING" id="32473.ENSXCOP00000002616"/>
<comment type="similarity">
    <text evidence="1 4">Belongs to the alpha-carbonic anhydrase family.</text>
</comment>
<dbReference type="Gene3D" id="3.10.200.10">
    <property type="entry name" value="Alpha carbonic anhydrase"/>
    <property type="match status" value="1"/>
</dbReference>
<keyword evidence="7" id="KW-1185">Reference proteome</keyword>
<evidence type="ECO:0000256" key="2">
    <source>
        <dbReference type="ARBA" id="ARBA00022723"/>
    </source>
</evidence>
<evidence type="ECO:0000259" key="5">
    <source>
        <dbReference type="PROSITE" id="PS51144"/>
    </source>
</evidence>
<dbReference type="InterPro" id="IPR018338">
    <property type="entry name" value="Carbonic_anhydrase_a-class_CS"/>
</dbReference>
<dbReference type="PANTHER" id="PTHR18952">
    <property type="entry name" value="CARBONIC ANHYDRASE"/>
    <property type="match status" value="1"/>
</dbReference>
<evidence type="ECO:0000256" key="3">
    <source>
        <dbReference type="ARBA" id="ARBA00022833"/>
    </source>
</evidence>
<name>A0A3B5KYA5_9TELE</name>
<keyword evidence="3 4" id="KW-0862">Zinc</keyword>
<dbReference type="PROSITE" id="PS51144">
    <property type="entry name" value="ALPHA_CA_2"/>
    <property type="match status" value="1"/>
</dbReference>
<dbReference type="Proteomes" id="UP000261380">
    <property type="component" value="Unplaced"/>
</dbReference>
<comment type="cofactor">
    <cofactor evidence="4">
        <name>Zn(2+)</name>
        <dbReference type="ChEBI" id="CHEBI:29105"/>
    </cofactor>
</comment>
<proteinExistence type="inferred from homology"/>
<sequence>ETLKKQKTIWRRDLYESLQAHLHWGNGTAEPGSEHTVDGKRFPMELHIVNSKSTYNRNATLAVKDSEGLAALGFFIEVSRDDLMSENFFIFSVAALSASLFTFKGADRCR</sequence>
<evidence type="ECO:0000313" key="7">
    <source>
        <dbReference type="Proteomes" id="UP000261380"/>
    </source>
</evidence>
<comment type="catalytic activity">
    <reaction evidence="4">
        <text>hydrogencarbonate + H(+) = CO2 + H2O</text>
        <dbReference type="Rhea" id="RHEA:10748"/>
        <dbReference type="ChEBI" id="CHEBI:15377"/>
        <dbReference type="ChEBI" id="CHEBI:15378"/>
        <dbReference type="ChEBI" id="CHEBI:16526"/>
        <dbReference type="ChEBI" id="CHEBI:17544"/>
        <dbReference type="EC" id="4.2.1.1"/>
    </reaction>
</comment>
<dbReference type="InterPro" id="IPR036398">
    <property type="entry name" value="CA_dom_sf"/>
</dbReference>
<organism evidence="6 7">
    <name type="scientific">Xiphophorus couchianus</name>
    <name type="common">Monterrey platyfish</name>
    <dbReference type="NCBI Taxonomy" id="32473"/>
    <lineage>
        <taxon>Eukaryota</taxon>
        <taxon>Metazoa</taxon>
        <taxon>Chordata</taxon>
        <taxon>Craniata</taxon>
        <taxon>Vertebrata</taxon>
        <taxon>Euteleostomi</taxon>
        <taxon>Actinopterygii</taxon>
        <taxon>Neopterygii</taxon>
        <taxon>Teleostei</taxon>
        <taxon>Neoteleostei</taxon>
        <taxon>Acanthomorphata</taxon>
        <taxon>Ovalentaria</taxon>
        <taxon>Atherinomorphae</taxon>
        <taxon>Cyprinodontiformes</taxon>
        <taxon>Poeciliidae</taxon>
        <taxon>Poeciliinae</taxon>
        <taxon>Xiphophorus</taxon>
    </lineage>
</organism>
<dbReference type="Pfam" id="PF00194">
    <property type="entry name" value="Carb_anhydrase"/>
    <property type="match status" value="1"/>
</dbReference>
<dbReference type="InterPro" id="IPR001148">
    <property type="entry name" value="CA_dom"/>
</dbReference>
<dbReference type="Ensembl" id="ENSXCOT00000002651.1">
    <property type="protein sequence ID" value="ENSXCOP00000002616.1"/>
    <property type="gene ID" value="ENSXCOG00000002097.1"/>
</dbReference>
<accession>A0A3B5KYA5</accession>
<dbReference type="GO" id="GO:0008270">
    <property type="term" value="F:zinc ion binding"/>
    <property type="evidence" value="ECO:0007669"/>
    <property type="project" value="UniProtKB-UniRule"/>
</dbReference>
<dbReference type="PANTHER" id="PTHR18952:SF200">
    <property type="entry name" value="CARBONIC ANHYDRASE"/>
    <property type="match status" value="1"/>
</dbReference>
<protein>
    <recommendedName>
        <fullName evidence="4">Carbonic anhydrase</fullName>
        <ecNumber evidence="4">4.2.1.1</ecNumber>
    </recommendedName>
</protein>
<dbReference type="GO" id="GO:0004089">
    <property type="term" value="F:carbonate dehydratase activity"/>
    <property type="evidence" value="ECO:0007669"/>
    <property type="project" value="UniProtKB-UniRule"/>
</dbReference>
<reference evidence="6" key="1">
    <citation type="submission" date="2025-08" db="UniProtKB">
        <authorList>
            <consortium name="Ensembl"/>
        </authorList>
    </citation>
    <scope>IDENTIFICATION</scope>
</reference>
<dbReference type="GO" id="GO:0005886">
    <property type="term" value="C:plasma membrane"/>
    <property type="evidence" value="ECO:0007669"/>
    <property type="project" value="TreeGrafter"/>
</dbReference>